<dbReference type="InterPro" id="IPR041916">
    <property type="entry name" value="Anti_sigma_zinc_sf"/>
</dbReference>
<dbReference type="STRING" id="1229780.BN381_110018"/>
<proteinExistence type="predicted"/>
<dbReference type="InterPro" id="IPR027383">
    <property type="entry name" value="Znf_put"/>
</dbReference>
<name>R4Z188_9ACTN</name>
<reference evidence="2 3" key="1">
    <citation type="journal article" date="2013" name="ISME J.">
        <title>Metabolic model for the filamentous 'Candidatus Microthrix parvicella' based on genomic and metagenomic analyses.</title>
        <authorList>
            <person name="Jon McIlroy S."/>
            <person name="Kristiansen R."/>
            <person name="Albertsen M."/>
            <person name="Michael Karst S."/>
            <person name="Rossetti S."/>
            <person name="Lund Nielsen J."/>
            <person name="Tandoi V."/>
            <person name="James Seviour R."/>
            <person name="Nielsen P.H."/>
        </authorList>
    </citation>
    <scope>NUCLEOTIDE SEQUENCE [LARGE SCALE GENOMIC DNA]</scope>
    <source>
        <strain evidence="2 3">RN1</strain>
    </source>
</reference>
<feature type="domain" description="Putative zinc-finger" evidence="1">
    <location>
        <begin position="17"/>
        <end position="50"/>
    </location>
</feature>
<dbReference type="EMBL" id="CANL01000003">
    <property type="protein sequence ID" value="CCM62352.1"/>
    <property type="molecule type" value="Genomic_DNA"/>
</dbReference>
<accession>R4Z188</accession>
<dbReference type="RefSeq" id="WP_012223692.1">
    <property type="nucleotide sequence ID" value="NZ_HG422565.1"/>
</dbReference>
<dbReference type="Gene3D" id="1.10.10.1320">
    <property type="entry name" value="Anti-sigma factor, zinc-finger domain"/>
    <property type="match status" value="1"/>
</dbReference>
<sequence length="95" mass="10884">MTEPTAHPPHSGSDNPCQDALDGLYRYVDGEMSEDDRRQLDLHLLDCVGCESVFEFEVRVKHVIATRGRVRCPDEVRARLVEVVQTFSIEQRREA</sequence>
<gene>
    <name evidence="2" type="ORF">BN381_110018</name>
</gene>
<dbReference type="Proteomes" id="UP000018291">
    <property type="component" value="Unassembled WGS sequence"/>
</dbReference>
<dbReference type="AlphaFoldDB" id="R4Z188"/>
<evidence type="ECO:0000259" key="1">
    <source>
        <dbReference type="Pfam" id="PF13490"/>
    </source>
</evidence>
<evidence type="ECO:0000313" key="3">
    <source>
        <dbReference type="Proteomes" id="UP000018291"/>
    </source>
</evidence>
<comment type="caution">
    <text evidence="2">The sequence shown here is derived from an EMBL/GenBank/DDBJ whole genome shotgun (WGS) entry which is preliminary data.</text>
</comment>
<evidence type="ECO:0000313" key="2">
    <source>
        <dbReference type="EMBL" id="CCM62352.1"/>
    </source>
</evidence>
<organism evidence="2 3">
    <name type="scientific">Candidatus Neomicrothrix parvicella RN1</name>
    <dbReference type="NCBI Taxonomy" id="1229780"/>
    <lineage>
        <taxon>Bacteria</taxon>
        <taxon>Bacillati</taxon>
        <taxon>Actinomycetota</taxon>
        <taxon>Acidimicrobiia</taxon>
        <taxon>Acidimicrobiales</taxon>
        <taxon>Microthrixaceae</taxon>
        <taxon>Candidatus Neomicrothrix</taxon>
    </lineage>
</organism>
<protein>
    <recommendedName>
        <fullName evidence="1">Putative zinc-finger domain-containing protein</fullName>
    </recommendedName>
</protein>
<dbReference type="Pfam" id="PF13490">
    <property type="entry name" value="zf-HC2"/>
    <property type="match status" value="1"/>
</dbReference>
<keyword evidence="3" id="KW-1185">Reference proteome</keyword>
<dbReference type="HOGENOM" id="CLU_155928_1_0_11"/>
<dbReference type="OrthoDB" id="3267840at2"/>